<dbReference type="KEGG" id="nai:NECAME_05694"/>
<sequence length="62" mass="7007">MIAGEVDARERMCTVDLKCPRSLKHITGIDVKRFRQCVNTPKGNGEEIPPERYMCAGSARRD</sequence>
<dbReference type="EMBL" id="KI669304">
    <property type="protein sequence ID" value="ETN68213.1"/>
    <property type="molecule type" value="Genomic_DNA"/>
</dbReference>
<name>W2SFB0_NECAM</name>
<dbReference type="Proteomes" id="UP000053676">
    <property type="component" value="Unassembled WGS sequence"/>
</dbReference>
<dbReference type="AlphaFoldDB" id="W2SFB0"/>
<protein>
    <submittedName>
        <fullName evidence="1">Uncharacterized protein</fullName>
    </submittedName>
</protein>
<evidence type="ECO:0000313" key="2">
    <source>
        <dbReference type="Proteomes" id="UP000053676"/>
    </source>
</evidence>
<proteinExistence type="predicted"/>
<keyword evidence="2" id="KW-1185">Reference proteome</keyword>
<reference evidence="2" key="1">
    <citation type="journal article" date="2014" name="Nat. Genet.">
        <title>Genome of the human hookworm Necator americanus.</title>
        <authorList>
            <person name="Tang Y.T."/>
            <person name="Gao X."/>
            <person name="Rosa B.A."/>
            <person name="Abubucker S."/>
            <person name="Hallsworth-Pepin K."/>
            <person name="Martin J."/>
            <person name="Tyagi R."/>
            <person name="Heizer E."/>
            <person name="Zhang X."/>
            <person name="Bhonagiri-Palsikar V."/>
            <person name="Minx P."/>
            <person name="Warren W.C."/>
            <person name="Wang Q."/>
            <person name="Zhan B."/>
            <person name="Hotez P.J."/>
            <person name="Sternberg P.W."/>
            <person name="Dougall A."/>
            <person name="Gaze S.T."/>
            <person name="Mulvenna J."/>
            <person name="Sotillo J."/>
            <person name="Ranganathan S."/>
            <person name="Rabelo E.M."/>
            <person name="Wilson R.K."/>
            <person name="Felgner P.L."/>
            <person name="Bethony J."/>
            <person name="Hawdon J.M."/>
            <person name="Gasser R.B."/>
            <person name="Loukas A."/>
            <person name="Mitreva M."/>
        </authorList>
    </citation>
    <scope>NUCLEOTIDE SEQUENCE [LARGE SCALE GENOMIC DNA]</scope>
</reference>
<organism evidence="1 2">
    <name type="scientific">Necator americanus</name>
    <name type="common">Human hookworm</name>
    <dbReference type="NCBI Taxonomy" id="51031"/>
    <lineage>
        <taxon>Eukaryota</taxon>
        <taxon>Metazoa</taxon>
        <taxon>Ecdysozoa</taxon>
        <taxon>Nematoda</taxon>
        <taxon>Chromadorea</taxon>
        <taxon>Rhabditida</taxon>
        <taxon>Rhabditina</taxon>
        <taxon>Rhabditomorpha</taxon>
        <taxon>Strongyloidea</taxon>
        <taxon>Ancylostomatidae</taxon>
        <taxon>Bunostominae</taxon>
        <taxon>Necator</taxon>
    </lineage>
</organism>
<evidence type="ECO:0000313" key="1">
    <source>
        <dbReference type="EMBL" id="ETN68213.1"/>
    </source>
</evidence>
<accession>W2SFB0</accession>
<gene>
    <name evidence="1" type="ORF">NECAME_05694</name>
</gene>